<name>A0A517VKH5_9PLAN</name>
<proteinExistence type="predicted"/>
<dbReference type="Proteomes" id="UP000316855">
    <property type="component" value="Chromosome"/>
</dbReference>
<evidence type="ECO:0000313" key="2">
    <source>
        <dbReference type="EMBL" id="QDT93512.1"/>
    </source>
</evidence>
<dbReference type="KEGG" id="gax:Pan161_51920"/>
<organism evidence="2 3">
    <name type="scientific">Gimesia algae</name>
    <dbReference type="NCBI Taxonomy" id="2527971"/>
    <lineage>
        <taxon>Bacteria</taxon>
        <taxon>Pseudomonadati</taxon>
        <taxon>Planctomycetota</taxon>
        <taxon>Planctomycetia</taxon>
        <taxon>Planctomycetales</taxon>
        <taxon>Planctomycetaceae</taxon>
        <taxon>Gimesia</taxon>
    </lineage>
</organism>
<keyword evidence="3" id="KW-1185">Reference proteome</keyword>
<gene>
    <name evidence="2" type="ORF">Pan161_51920</name>
</gene>
<feature type="compositionally biased region" description="Basic and acidic residues" evidence="1">
    <location>
        <begin position="42"/>
        <end position="60"/>
    </location>
</feature>
<dbReference type="EMBL" id="CP036343">
    <property type="protein sequence ID" value="QDT93512.1"/>
    <property type="molecule type" value="Genomic_DNA"/>
</dbReference>
<feature type="region of interest" description="Disordered" evidence="1">
    <location>
        <begin position="608"/>
        <end position="635"/>
    </location>
</feature>
<feature type="compositionally biased region" description="Basic and acidic residues" evidence="1">
    <location>
        <begin position="608"/>
        <end position="627"/>
    </location>
</feature>
<evidence type="ECO:0000256" key="1">
    <source>
        <dbReference type="SAM" id="MobiDB-lite"/>
    </source>
</evidence>
<evidence type="ECO:0000313" key="3">
    <source>
        <dbReference type="Proteomes" id="UP000316855"/>
    </source>
</evidence>
<dbReference type="AlphaFoldDB" id="A0A517VKH5"/>
<sequence length="635" mass="71764">MRTSCTSGSQDIFAKSLLLMGRQLVLLVLISFCSSTLFAQEPETKKPDSEKKEEQQEKKGTGLESILPKPIIVINVASVERILSDIDFIFELAGRPEIAEIASASLANVNDLEGIDRNRNLGVELYLKTGLIPQPVPTMYLPITKVRTFLETLEKLIPGDEETIKKDTDRDDLYVINGRRGESIIRLQDDYAHMLFQGVENETSLDMISSRDFGDPSQKLQNLTADYDLAFKIDLNAIPELMRTTFLGFFRTAIETQLQQRDGESKAAYEFRRMSGKQNLENIEYFLSEGQEMVFGGRIEKEAKRGVVDMLIKARPNSDLARAVKNIPGKASYFSVITSRENLPLAISASMNLARRDRKIYQKYLDYFEKQLSEILLTEEERLQNTNSMQQFFSPVKTMVDKGHLDVFAQLASTPTKKFALIGGIKVAPSSNLPAALLDIINRIDQLPDNKTHIFTNAETVQGIALHQVQPDIKTADDKQQRFLGGVPSLYIGADNEVIWFAMGTEIAVAALNEAIETINTATPEARKEQRTAPGQIEFHIRPWLNLFSEAEIQESGVMKILDGAFQKENDLILVTTQPTETGVRTRLQFDEGYLKLLGISISKRFDRNQERREEQRRTRKRAEQLEKNLGIQDN</sequence>
<feature type="region of interest" description="Disordered" evidence="1">
    <location>
        <begin position="41"/>
        <end position="60"/>
    </location>
</feature>
<reference evidence="2 3" key="1">
    <citation type="submission" date="2019-02" db="EMBL/GenBank/DDBJ databases">
        <title>Deep-cultivation of Planctomycetes and their phenomic and genomic characterization uncovers novel biology.</title>
        <authorList>
            <person name="Wiegand S."/>
            <person name="Jogler M."/>
            <person name="Boedeker C."/>
            <person name="Pinto D."/>
            <person name="Vollmers J."/>
            <person name="Rivas-Marin E."/>
            <person name="Kohn T."/>
            <person name="Peeters S.H."/>
            <person name="Heuer A."/>
            <person name="Rast P."/>
            <person name="Oberbeckmann S."/>
            <person name="Bunk B."/>
            <person name="Jeske O."/>
            <person name="Meyerdierks A."/>
            <person name="Storesund J.E."/>
            <person name="Kallscheuer N."/>
            <person name="Luecker S."/>
            <person name="Lage O.M."/>
            <person name="Pohl T."/>
            <person name="Merkel B.J."/>
            <person name="Hornburger P."/>
            <person name="Mueller R.-W."/>
            <person name="Bruemmer F."/>
            <person name="Labrenz M."/>
            <person name="Spormann A.M."/>
            <person name="Op den Camp H."/>
            <person name="Overmann J."/>
            <person name="Amann R."/>
            <person name="Jetten M.S.M."/>
            <person name="Mascher T."/>
            <person name="Medema M.H."/>
            <person name="Devos D.P."/>
            <person name="Kaster A.-K."/>
            <person name="Ovreas L."/>
            <person name="Rohde M."/>
            <person name="Galperin M.Y."/>
            <person name="Jogler C."/>
        </authorList>
    </citation>
    <scope>NUCLEOTIDE SEQUENCE [LARGE SCALE GENOMIC DNA]</scope>
    <source>
        <strain evidence="2 3">Pan161</strain>
    </source>
</reference>
<accession>A0A517VKH5</accession>
<protein>
    <submittedName>
        <fullName evidence="2">Uncharacterized protein</fullName>
    </submittedName>
</protein>